<dbReference type="PANTHER" id="PTHR21716">
    <property type="entry name" value="TRANSMEMBRANE PROTEIN"/>
    <property type="match status" value="1"/>
</dbReference>
<evidence type="ECO:0000256" key="2">
    <source>
        <dbReference type="ARBA" id="ARBA00009773"/>
    </source>
</evidence>
<protein>
    <submittedName>
        <fullName evidence="10">Transport protein YdiK</fullName>
    </submittedName>
</protein>
<feature type="transmembrane region" description="Helical" evidence="8">
    <location>
        <begin position="271"/>
        <end position="294"/>
    </location>
</feature>
<dbReference type="RefSeq" id="WP_038995436.1">
    <property type="nucleotide sequence ID" value="NZ_OZ024668.1"/>
</dbReference>
<evidence type="ECO:0000313" key="11">
    <source>
        <dbReference type="Proteomes" id="UP000326595"/>
    </source>
</evidence>
<dbReference type="Proteomes" id="UP000326595">
    <property type="component" value="Chromosome"/>
</dbReference>
<keyword evidence="6 8" id="KW-1133">Transmembrane helix</keyword>
<evidence type="ECO:0000313" key="9">
    <source>
        <dbReference type="EMBL" id="CAK9889478.1"/>
    </source>
</evidence>
<dbReference type="Pfam" id="PF01594">
    <property type="entry name" value="AI-2E_transport"/>
    <property type="match status" value="1"/>
</dbReference>
<dbReference type="GO" id="GO:0005886">
    <property type="term" value="C:plasma membrane"/>
    <property type="evidence" value="ECO:0007669"/>
    <property type="project" value="UniProtKB-SubCell"/>
</dbReference>
<evidence type="ECO:0000256" key="7">
    <source>
        <dbReference type="ARBA" id="ARBA00023136"/>
    </source>
</evidence>
<keyword evidence="5 8" id="KW-0812">Transmembrane</keyword>
<feature type="transmembrane region" description="Helical" evidence="8">
    <location>
        <begin position="209"/>
        <end position="230"/>
    </location>
</feature>
<keyword evidence="3" id="KW-0813">Transport</keyword>
<feature type="transmembrane region" description="Helical" evidence="8">
    <location>
        <begin position="237"/>
        <end position="259"/>
    </location>
</feature>
<keyword evidence="7 8" id="KW-0472">Membrane</keyword>
<dbReference type="EMBL" id="CABVHG010000002">
    <property type="protein sequence ID" value="VVM43954.1"/>
    <property type="molecule type" value="Genomic_DNA"/>
</dbReference>
<dbReference type="AlphaFoldDB" id="A0A5E6PK99"/>
<evidence type="ECO:0000313" key="10">
    <source>
        <dbReference type="EMBL" id="VVM43954.1"/>
    </source>
</evidence>
<accession>A0A5E6PK99</accession>
<evidence type="ECO:0000256" key="4">
    <source>
        <dbReference type="ARBA" id="ARBA00022475"/>
    </source>
</evidence>
<proteinExistence type="inferred from homology"/>
<keyword evidence="4" id="KW-1003">Cell membrane</keyword>
<feature type="transmembrane region" description="Helical" evidence="8">
    <location>
        <begin position="15"/>
        <end position="33"/>
    </location>
</feature>
<dbReference type="InterPro" id="IPR002549">
    <property type="entry name" value="AI-2E-like"/>
</dbReference>
<evidence type="ECO:0000256" key="1">
    <source>
        <dbReference type="ARBA" id="ARBA00004651"/>
    </source>
</evidence>
<dbReference type="PANTHER" id="PTHR21716:SF67">
    <property type="entry name" value="TRANSPORT PROTEIN YDIK-RELATED"/>
    <property type="match status" value="1"/>
</dbReference>
<evidence type="ECO:0000256" key="5">
    <source>
        <dbReference type="ARBA" id="ARBA00022692"/>
    </source>
</evidence>
<dbReference type="EMBL" id="OZ024668">
    <property type="protein sequence ID" value="CAK9889478.1"/>
    <property type="molecule type" value="Genomic_DNA"/>
</dbReference>
<comment type="similarity">
    <text evidence="2">Belongs to the autoinducer-2 exporter (AI-2E) (TC 2.A.86) family.</text>
</comment>
<comment type="subcellular location">
    <subcellularLocation>
        <location evidence="1">Cell membrane</location>
        <topology evidence="1">Multi-pass membrane protein</topology>
    </subcellularLocation>
</comment>
<reference evidence="10" key="1">
    <citation type="submission" date="2019-09" db="EMBL/GenBank/DDBJ databases">
        <authorList>
            <person name="Chandra G."/>
            <person name="Truman W A."/>
        </authorList>
    </citation>
    <scope>NUCLEOTIDE SEQUENCE [LARGE SCALE GENOMIC DNA]</scope>
    <source>
        <strain evidence="10">PS652</strain>
    </source>
</reference>
<gene>
    <name evidence="10" type="primary">ydiK_1</name>
    <name evidence="10" type="ORF">PS652_00419</name>
    <name evidence="9" type="ORF">PS652_02307</name>
</gene>
<evidence type="ECO:0000256" key="6">
    <source>
        <dbReference type="ARBA" id="ARBA00022989"/>
    </source>
</evidence>
<name>A0A5E6PK99_PSEFL</name>
<feature type="transmembrane region" description="Helical" evidence="8">
    <location>
        <begin position="162"/>
        <end position="184"/>
    </location>
</feature>
<organism evidence="10">
    <name type="scientific">Pseudomonas fluorescens</name>
    <dbReference type="NCBI Taxonomy" id="294"/>
    <lineage>
        <taxon>Bacteria</taxon>
        <taxon>Pseudomonadati</taxon>
        <taxon>Pseudomonadota</taxon>
        <taxon>Gammaproteobacteria</taxon>
        <taxon>Pseudomonadales</taxon>
        <taxon>Pseudomonadaceae</taxon>
        <taxon>Pseudomonas</taxon>
    </lineage>
</organism>
<evidence type="ECO:0000256" key="3">
    <source>
        <dbReference type="ARBA" id="ARBA00022448"/>
    </source>
</evidence>
<evidence type="ECO:0000256" key="8">
    <source>
        <dbReference type="SAM" id="Phobius"/>
    </source>
</evidence>
<feature type="transmembrane region" description="Helical" evidence="8">
    <location>
        <begin position="69"/>
        <end position="90"/>
    </location>
</feature>
<reference evidence="9 11" key="2">
    <citation type="submission" date="2024-03" db="EMBL/GenBank/DDBJ databases">
        <authorList>
            <person name="Alaster D. Moffat"/>
            <person name="Govind Chandra"/>
            <person name="Andrew W. Truman"/>
        </authorList>
    </citation>
    <scope>NUCLEOTIDE SEQUENCE [LARGE SCALE GENOMIC DNA]</scope>
    <source>
        <strain evidence="9">PS652</strain>
    </source>
</reference>
<sequence length="378" mass="39244">MADNRPIQLSTARELLDVLIRAGLIAVLVMFCFDIFKPFLSLMLWSVILAITLYPLGQHLGGWLGGRPGWAAIILVVIGLACLIGPLSLLGASVAETVQQGIVGFEDQHIEIPPPPANVRDWPLIGAPLYGIWAHASNDLSWAATQVAPHLKGLSKTLLTQLAGIGSGILVFVVALIVAGLIMAKGESGQRTAVAIANRVAGPQRGEQLAALCTATIRAVAQGVVGIAFIQMLLVGIALVVMGVPAAGVLALLVLLVGITQLPVLLITLPVVVYVFAHDGVGASTVIFAIWMLLAGLADNVLKPMLLGRGVAVPMPVVLIGALGGMLTNGIIGLFIGPVMLAVGYELFMSWVAQPLAVDTPAEEPAVHQPGASGNTMD</sequence>
<feature type="transmembrane region" description="Helical" evidence="8">
    <location>
        <begin position="40"/>
        <end position="57"/>
    </location>
</feature>